<keyword evidence="3" id="KW-1185">Reference proteome</keyword>
<organism evidence="2 3">
    <name type="scientific">Corchorus olitorius</name>
    <dbReference type="NCBI Taxonomy" id="93759"/>
    <lineage>
        <taxon>Eukaryota</taxon>
        <taxon>Viridiplantae</taxon>
        <taxon>Streptophyta</taxon>
        <taxon>Embryophyta</taxon>
        <taxon>Tracheophyta</taxon>
        <taxon>Spermatophyta</taxon>
        <taxon>Magnoliopsida</taxon>
        <taxon>eudicotyledons</taxon>
        <taxon>Gunneridae</taxon>
        <taxon>Pentapetalae</taxon>
        <taxon>rosids</taxon>
        <taxon>malvids</taxon>
        <taxon>Malvales</taxon>
        <taxon>Malvaceae</taxon>
        <taxon>Grewioideae</taxon>
        <taxon>Apeibeae</taxon>
        <taxon>Corchorus</taxon>
    </lineage>
</organism>
<comment type="caution">
    <text evidence="2">The sequence shown here is derived from an EMBL/GenBank/DDBJ whole genome shotgun (WGS) entry which is preliminary data.</text>
</comment>
<dbReference type="AlphaFoldDB" id="A0A1R3GHS4"/>
<protein>
    <submittedName>
        <fullName evidence="2">Uncharacterized protein</fullName>
    </submittedName>
</protein>
<evidence type="ECO:0000313" key="2">
    <source>
        <dbReference type="EMBL" id="OMO57626.1"/>
    </source>
</evidence>
<evidence type="ECO:0000313" key="3">
    <source>
        <dbReference type="Proteomes" id="UP000187203"/>
    </source>
</evidence>
<dbReference type="EMBL" id="AWUE01022512">
    <property type="protein sequence ID" value="OMO57626.1"/>
    <property type="molecule type" value="Genomic_DNA"/>
</dbReference>
<evidence type="ECO:0000256" key="1">
    <source>
        <dbReference type="SAM" id="MobiDB-lite"/>
    </source>
</evidence>
<name>A0A1R3GHS4_9ROSI</name>
<proteinExistence type="predicted"/>
<feature type="region of interest" description="Disordered" evidence="1">
    <location>
        <begin position="210"/>
        <end position="231"/>
    </location>
</feature>
<dbReference type="Proteomes" id="UP000187203">
    <property type="component" value="Unassembled WGS sequence"/>
</dbReference>
<sequence>MPGAGPSNSGKSPPRPPPLPPPHNVAAHEITQLVRRVQHRLSRESTFSALAENLINREYGLLARTDAVLRDRQIQYEEGVQVEGLMQQFEGEMQELRLRIRALVDEKSDICIRLDKAESTTHCLSEKVVELEKCNLLLDGKNKDLVSEREYMLAQLSEMRYRNDELTKEKEELESVLQKPLLETYHRKPTFNFPWKVCRHGRQILYEEADADTGSSNPAPSKKQSTSPGCVFPVRSIVPVGSSSSSSSSDDDLDAGCDLHLFTGFLASLGGNHGSSPH</sequence>
<feature type="region of interest" description="Disordered" evidence="1">
    <location>
        <begin position="1"/>
        <end position="23"/>
    </location>
</feature>
<gene>
    <name evidence="2" type="ORF">COLO4_35221</name>
</gene>
<reference evidence="3" key="1">
    <citation type="submission" date="2013-09" db="EMBL/GenBank/DDBJ databases">
        <title>Corchorus olitorius genome sequencing.</title>
        <authorList>
            <person name="Alam M."/>
            <person name="Haque M.S."/>
            <person name="Islam M.S."/>
            <person name="Emdad E.M."/>
            <person name="Islam M.M."/>
            <person name="Ahmed B."/>
            <person name="Halim A."/>
            <person name="Hossen Q.M.M."/>
            <person name="Hossain M.Z."/>
            <person name="Ahmed R."/>
            <person name="Khan M.M."/>
            <person name="Islam R."/>
            <person name="Rashid M.M."/>
            <person name="Khan S.A."/>
            <person name="Rahman M.S."/>
            <person name="Alam M."/>
            <person name="Yahiya A.S."/>
            <person name="Khan M.S."/>
            <person name="Azam M.S."/>
            <person name="Haque T."/>
            <person name="Lashkar M.Z.H."/>
            <person name="Akhand A.I."/>
            <person name="Morshed G."/>
            <person name="Roy S."/>
            <person name="Uddin K.S."/>
            <person name="Rabeya T."/>
            <person name="Hossain A.S."/>
            <person name="Chowdhury A."/>
            <person name="Snigdha A.R."/>
            <person name="Mortoza M.S."/>
            <person name="Matin S.A."/>
            <person name="Hoque S.M.E."/>
            <person name="Islam M.K."/>
            <person name="Roy D.K."/>
            <person name="Haider R."/>
            <person name="Moosa M.M."/>
            <person name="Elias S.M."/>
            <person name="Hasan A.M."/>
            <person name="Jahan S."/>
            <person name="Shafiuddin M."/>
            <person name="Mahmood N."/>
            <person name="Shommy N.S."/>
        </authorList>
    </citation>
    <scope>NUCLEOTIDE SEQUENCE [LARGE SCALE GENOMIC DNA]</scope>
    <source>
        <strain evidence="3">cv. O-4</strain>
    </source>
</reference>
<feature type="compositionally biased region" description="Polar residues" evidence="1">
    <location>
        <begin position="213"/>
        <end position="228"/>
    </location>
</feature>
<feature type="compositionally biased region" description="Polar residues" evidence="1">
    <location>
        <begin position="1"/>
        <end position="11"/>
    </location>
</feature>
<feature type="compositionally biased region" description="Pro residues" evidence="1">
    <location>
        <begin position="13"/>
        <end position="23"/>
    </location>
</feature>
<accession>A0A1R3GHS4</accession>